<gene>
    <name evidence="2" type="primary">creD</name>
    <name evidence="2" type="ORF">LYB30171_01838</name>
</gene>
<keyword evidence="1" id="KW-0812">Transmembrane</keyword>
<feature type="transmembrane region" description="Helical" evidence="1">
    <location>
        <begin position="305"/>
        <end position="323"/>
    </location>
</feature>
<organism evidence="2 3">
    <name type="scientific">Novilysobacter luteus</name>
    <dbReference type="NCBI Taxonomy" id="2822368"/>
    <lineage>
        <taxon>Bacteria</taxon>
        <taxon>Pseudomonadati</taxon>
        <taxon>Pseudomonadota</taxon>
        <taxon>Gammaproteobacteria</taxon>
        <taxon>Lysobacterales</taxon>
        <taxon>Lysobacteraceae</taxon>
        <taxon>Novilysobacter</taxon>
    </lineage>
</organism>
<reference evidence="2 3" key="1">
    <citation type="submission" date="2021-04" db="EMBL/GenBank/DDBJ databases">
        <authorList>
            <person name="Rodrigo-Torres L."/>
            <person name="Arahal R. D."/>
            <person name="Lucena T."/>
        </authorList>
    </citation>
    <scope>NUCLEOTIDE SEQUENCE [LARGE SCALE GENOMIC DNA]</scope>
    <source>
        <strain evidence="2 3">CECT 30171</strain>
    </source>
</reference>
<dbReference type="NCBIfam" id="NF008712">
    <property type="entry name" value="PRK11715.1-1"/>
    <property type="match status" value="1"/>
</dbReference>
<name>A0ABM8UGP1_9GAMM</name>
<dbReference type="PANTHER" id="PTHR30092:SF0">
    <property type="entry name" value="INNER MEMBRANE PROTEIN CRED"/>
    <property type="match status" value="1"/>
</dbReference>
<keyword evidence="3" id="KW-1185">Reference proteome</keyword>
<dbReference type="InterPro" id="IPR010364">
    <property type="entry name" value="Uncharacterised_IM_CreD"/>
</dbReference>
<sequence>MRLWMKMIVVFGMTLAILVPLAMVRGVVHERQQYRQQVVRDVAASHGGAQSFAGPVLVVPYRQVVQVEEADAQDVVRTATRVREDAWTFFPTTLAVDGDLKPDVRRRNLHQVRVYEWTGSARAQFEVDIPADPGPAAARHVGEPYLSYAIGDVRGLVGAPVLQVDGRRRTLAPGQGYRAGEGVHVRLDALAPGRTHRLETSLDFVLAGTERLSLLPVADENTITLASTWSHPSFMGSSPRRRDIDASGFRAEWSIPGLASNAREYLLDPGDHDGAASSAAMRDAVGIALVDPVDAYAKTDRATKYGVLFVLLTFVGFFIFELVKQLPIHPIQYGLVGLALAIFFLLLLSLGEHFAFGWSYLAAAVACIGLITFYLSAVLRSVVRALGFAAMLSTLYASLYGLLVSEDNALVLGAGLLFVILAALMAVTRKVDWYQLGGTVRTARAS</sequence>
<evidence type="ECO:0000313" key="3">
    <source>
        <dbReference type="Proteomes" id="UP000680116"/>
    </source>
</evidence>
<evidence type="ECO:0000256" key="1">
    <source>
        <dbReference type="SAM" id="Phobius"/>
    </source>
</evidence>
<dbReference type="PANTHER" id="PTHR30092">
    <property type="entry name" value="INNER MEMBRANE PROTEIN CRED"/>
    <property type="match status" value="1"/>
</dbReference>
<dbReference type="RefSeq" id="WP_215218397.1">
    <property type="nucleotide sequence ID" value="NZ_OU015430.1"/>
</dbReference>
<accession>A0ABM8UGP1</accession>
<protein>
    <submittedName>
        <fullName evidence="2">Inner membrane protein CreD</fullName>
    </submittedName>
</protein>
<evidence type="ECO:0000313" key="2">
    <source>
        <dbReference type="EMBL" id="CAG4975111.1"/>
    </source>
</evidence>
<keyword evidence="1" id="KW-1133">Transmembrane helix</keyword>
<dbReference type="Proteomes" id="UP000680116">
    <property type="component" value="Chromosome"/>
</dbReference>
<feature type="transmembrane region" description="Helical" evidence="1">
    <location>
        <begin position="330"/>
        <end position="350"/>
    </location>
</feature>
<dbReference type="PIRSF" id="PIRSF004548">
    <property type="entry name" value="CreD"/>
    <property type="match status" value="1"/>
</dbReference>
<feature type="transmembrane region" description="Helical" evidence="1">
    <location>
        <begin position="409"/>
        <end position="427"/>
    </location>
</feature>
<dbReference type="Pfam" id="PF06123">
    <property type="entry name" value="CreD"/>
    <property type="match status" value="1"/>
</dbReference>
<dbReference type="EMBL" id="OU015430">
    <property type="protein sequence ID" value="CAG4975111.1"/>
    <property type="molecule type" value="Genomic_DNA"/>
</dbReference>
<feature type="transmembrane region" description="Helical" evidence="1">
    <location>
        <begin position="382"/>
        <end position="403"/>
    </location>
</feature>
<keyword evidence="1" id="KW-0472">Membrane</keyword>
<proteinExistence type="predicted"/>
<feature type="transmembrane region" description="Helical" evidence="1">
    <location>
        <begin position="356"/>
        <end position="375"/>
    </location>
</feature>